<dbReference type="Proteomes" id="UP000294299">
    <property type="component" value="Chromosome NFRAN"/>
</dbReference>
<organism evidence="1 2">
    <name type="scientific">Candidatus Nitrosocosmicus franklandianus</name>
    <dbReference type="NCBI Taxonomy" id="1798806"/>
    <lineage>
        <taxon>Archaea</taxon>
        <taxon>Nitrososphaerota</taxon>
        <taxon>Nitrososphaeria</taxon>
        <taxon>Nitrososphaerales</taxon>
        <taxon>Nitrososphaeraceae</taxon>
        <taxon>Candidatus Nitrosocosmicus</taxon>
    </lineage>
</organism>
<keyword evidence="2" id="KW-1185">Reference proteome</keyword>
<gene>
    <name evidence="1" type="ORF">NFRAN_0672</name>
</gene>
<dbReference type="KEGG" id="nfn:NFRAN_0672"/>
<evidence type="ECO:0000313" key="1">
    <source>
        <dbReference type="EMBL" id="VFJ12994.1"/>
    </source>
</evidence>
<name>A0A484IDD8_9ARCH</name>
<evidence type="ECO:0000313" key="2">
    <source>
        <dbReference type="Proteomes" id="UP000294299"/>
    </source>
</evidence>
<reference evidence="1 2" key="1">
    <citation type="submission" date="2019-02" db="EMBL/GenBank/DDBJ databases">
        <authorList>
            <person name="Lehtovirta-Morley E L."/>
        </authorList>
    </citation>
    <scope>NUCLEOTIDE SEQUENCE [LARGE SCALE GENOMIC DNA]</scope>
    <source>
        <strain evidence="1">NFRAN1</strain>
    </source>
</reference>
<accession>A0A484IDD8</accession>
<sequence length="56" mass="6281">MIKLLERTDDYRNNNIEENPMCDLCGNVIEACMCVCPYCGRGDKCECCIHDSMTGG</sequence>
<protein>
    <submittedName>
        <fullName evidence="1">Uncharacterized protein</fullName>
    </submittedName>
</protein>
<proteinExistence type="predicted"/>
<dbReference type="EMBL" id="LR216287">
    <property type="protein sequence ID" value="VFJ12994.1"/>
    <property type="molecule type" value="Genomic_DNA"/>
</dbReference>
<dbReference type="AlphaFoldDB" id="A0A484IDD8"/>